<dbReference type="Gene3D" id="3.40.50.300">
    <property type="entry name" value="P-loop containing nucleotide triphosphate hydrolases"/>
    <property type="match status" value="2"/>
</dbReference>
<reference evidence="3 5" key="1">
    <citation type="submission" date="2009-11" db="EMBL/GenBank/DDBJ databases">
        <authorList>
            <person name="Weinstock G."/>
            <person name="Sodergren E."/>
            <person name="Clifton S."/>
            <person name="Fulton L."/>
            <person name="Fulton B."/>
            <person name="Courtney L."/>
            <person name="Fronick C."/>
            <person name="Harrison M."/>
            <person name="Strong C."/>
            <person name="Farmer C."/>
            <person name="Delahaunty K."/>
            <person name="Markovic C."/>
            <person name="Hall O."/>
            <person name="Minx P."/>
            <person name="Tomlinson C."/>
            <person name="Mitreva M."/>
            <person name="Nelson J."/>
            <person name="Hou S."/>
            <person name="Wollam A."/>
            <person name="Pepin K.H."/>
            <person name="Johnson M."/>
            <person name="Bhonagiri V."/>
            <person name="Nash W.E."/>
            <person name="Warren W."/>
            <person name="Chinwalla A."/>
            <person name="Mardis E.R."/>
            <person name="Wilson R.K."/>
        </authorList>
    </citation>
    <scope>NUCLEOTIDE SEQUENCE [LARGE SCALE GENOMIC DNA]</scope>
    <source>
        <strain evidence="3 5">DSM 20093</strain>
    </source>
</reference>
<dbReference type="EMBL" id="ABXB03000003">
    <property type="protein sequence ID" value="EFA22608.1"/>
    <property type="molecule type" value="Genomic_DNA"/>
</dbReference>
<dbReference type="RefSeq" id="WP_006295084.1">
    <property type="nucleotide sequence ID" value="NZ_ABXB03000003.1"/>
</dbReference>
<reference evidence="4 6" key="2">
    <citation type="submission" date="2014-03" db="EMBL/GenBank/DDBJ databases">
        <title>Genomics of Bifidobacteria.</title>
        <authorList>
            <person name="Ventura M."/>
            <person name="Milani C."/>
            <person name="Lugli G.A."/>
        </authorList>
    </citation>
    <scope>NUCLEOTIDE SEQUENCE [LARGE SCALE GENOMIC DNA]</scope>
    <source>
        <strain evidence="4 6">LMG 11596</strain>
    </source>
</reference>
<protein>
    <submittedName>
        <fullName evidence="4">ATP-dependent endonuclease</fullName>
        <ecNumber evidence="4">3.6.4.12</ecNumber>
    </submittedName>
</protein>
<comment type="caution">
    <text evidence="3">The sequence shown here is derived from an EMBL/GenBank/DDBJ whole genome shotgun (WGS) entry which is preliminary data.</text>
</comment>
<dbReference type="PANTHER" id="PTHR47642">
    <property type="entry name" value="ATP-DEPENDENT DNA HELICASE"/>
    <property type="match status" value="1"/>
</dbReference>
<evidence type="ECO:0000313" key="6">
    <source>
        <dbReference type="Proteomes" id="UP000029074"/>
    </source>
</evidence>
<dbReference type="Pfam" id="PF05970">
    <property type="entry name" value="PIF1"/>
    <property type="match status" value="1"/>
</dbReference>
<dbReference type="Proteomes" id="UP000029074">
    <property type="component" value="Unassembled WGS sequence"/>
</dbReference>
<dbReference type="CDD" id="cd18809">
    <property type="entry name" value="SF1_C_RecD"/>
    <property type="match status" value="1"/>
</dbReference>
<feature type="domain" description="AAA+ ATPase" evidence="2">
    <location>
        <begin position="12"/>
        <end position="174"/>
    </location>
</feature>
<dbReference type="InterPro" id="IPR051055">
    <property type="entry name" value="PIF1_helicase"/>
</dbReference>
<dbReference type="GO" id="GO:0003678">
    <property type="term" value="F:DNA helicase activity"/>
    <property type="evidence" value="ECO:0007669"/>
    <property type="project" value="UniProtKB-EC"/>
</dbReference>
<keyword evidence="6" id="KW-1185">Reference proteome</keyword>
<dbReference type="STRING" id="561180.BIFGAL_03634"/>
<keyword evidence="4" id="KW-0255">Endonuclease</keyword>
<dbReference type="Proteomes" id="UP000003656">
    <property type="component" value="Unassembled WGS sequence"/>
</dbReference>
<keyword evidence="4" id="KW-0540">Nuclease</keyword>
<dbReference type="GO" id="GO:0004519">
    <property type="term" value="F:endonuclease activity"/>
    <property type="evidence" value="ECO:0007669"/>
    <property type="project" value="UniProtKB-KW"/>
</dbReference>
<dbReference type="AlphaFoldDB" id="D1NUV7"/>
<dbReference type="InterPro" id="IPR027417">
    <property type="entry name" value="P-loop_NTPase"/>
</dbReference>
<proteinExistence type="predicted"/>
<keyword evidence="4" id="KW-0378">Hydrolase</keyword>
<dbReference type="CDD" id="cd18037">
    <property type="entry name" value="DEXSc_Pif1_like"/>
    <property type="match status" value="1"/>
</dbReference>
<dbReference type="GO" id="GO:0016787">
    <property type="term" value="F:hydrolase activity"/>
    <property type="evidence" value="ECO:0007669"/>
    <property type="project" value="UniProtKB-KW"/>
</dbReference>
<evidence type="ECO:0000313" key="3">
    <source>
        <dbReference type="EMBL" id="EFA22608.1"/>
    </source>
</evidence>
<feature type="region of interest" description="Disordered" evidence="1">
    <location>
        <begin position="445"/>
        <end position="483"/>
    </location>
</feature>
<name>D1NUV7_9BIFI</name>
<dbReference type="Gene3D" id="2.30.30.940">
    <property type="match status" value="1"/>
</dbReference>
<feature type="compositionally biased region" description="Polar residues" evidence="1">
    <location>
        <begin position="464"/>
        <end position="476"/>
    </location>
</feature>
<accession>D1NUV7</accession>
<dbReference type="EC" id="3.6.4.12" evidence="4"/>
<dbReference type="EMBL" id="JGYW01000002">
    <property type="protein sequence ID" value="KFI59586.1"/>
    <property type="molecule type" value="Genomic_DNA"/>
</dbReference>
<feature type="compositionally biased region" description="Basic and acidic residues" evidence="1">
    <location>
        <begin position="452"/>
        <end position="463"/>
    </location>
</feature>
<dbReference type="InterPro" id="IPR010285">
    <property type="entry name" value="DNA_helicase_pif1-like_DEAD"/>
</dbReference>
<evidence type="ECO:0000313" key="4">
    <source>
        <dbReference type="EMBL" id="KFI59586.1"/>
    </source>
</evidence>
<dbReference type="GO" id="GO:0006281">
    <property type="term" value="P:DNA repair"/>
    <property type="evidence" value="ECO:0007669"/>
    <property type="project" value="InterPro"/>
</dbReference>
<dbReference type="InterPro" id="IPR003593">
    <property type="entry name" value="AAA+_ATPase"/>
</dbReference>
<evidence type="ECO:0000313" key="5">
    <source>
        <dbReference type="Proteomes" id="UP000003656"/>
    </source>
</evidence>
<dbReference type="SUPFAM" id="SSF52540">
    <property type="entry name" value="P-loop containing nucleoside triphosphate hydrolases"/>
    <property type="match status" value="2"/>
</dbReference>
<dbReference type="SMART" id="SM00382">
    <property type="entry name" value="AAA"/>
    <property type="match status" value="1"/>
</dbReference>
<evidence type="ECO:0000259" key="2">
    <source>
        <dbReference type="SMART" id="SM00382"/>
    </source>
</evidence>
<dbReference type="OrthoDB" id="9763659at2"/>
<sequence length="497" mass="54445">MLQTQALAIMKAGASVFLTGAPGAGKTYVLSEFIQQSRQEGRVVAATASTGIAATHINGQTIHAWSGVGLANVLTDKMIEQIRKRRGRQLRYADVLVIDEISMMHAWLFDLVDQVCRAVRRDPRPFGGLQVVMSGDLFQLPPVSKGGAGSRDVMPSPELLAERARYTNAHHNPEGFVTESFAWDELDPVICYLTEQHRQDDGKLLNILTDIRMSKVTQADKDLLVTRLGQLPDAEEPAVHLFPTNKQSDVLNDRELAGIDEDEHVFVAQTSGPKMLVDRLLRTMLAPETLTLKKGAVVMAVRNDAERQYANGSIGTVVGFEREARGGWPKVQFENGNRVTIRPAGWEMLDGDTPLAAVNQVPLRCAWAITIHKSQGMTIDRAVMDLRRTFAPGMGYVALSRVGTMDGLYLQGVSNRMFMISPEAVVTDGQLQLASQEAARQLTESGAIAFDPLERTRQRDPHNSRSPQSASNNTAEKSGLSGGGVVDEFDLGIDELF</sequence>
<dbReference type="GO" id="GO:0000723">
    <property type="term" value="P:telomere maintenance"/>
    <property type="evidence" value="ECO:0007669"/>
    <property type="project" value="InterPro"/>
</dbReference>
<dbReference type="eggNOG" id="COG0507">
    <property type="taxonomic scope" value="Bacteria"/>
</dbReference>
<gene>
    <name evidence="4" type="ORF">BGLCM_0252</name>
    <name evidence="3" type="ORF">BIFGAL_03634</name>
</gene>
<organism evidence="3 5">
    <name type="scientific">Bifidobacterium gallicum DSM 20093 = LMG 11596</name>
    <dbReference type="NCBI Taxonomy" id="561180"/>
    <lineage>
        <taxon>Bacteria</taxon>
        <taxon>Bacillati</taxon>
        <taxon>Actinomycetota</taxon>
        <taxon>Actinomycetes</taxon>
        <taxon>Bifidobacteriales</taxon>
        <taxon>Bifidobacteriaceae</taxon>
        <taxon>Bifidobacterium</taxon>
    </lineage>
</organism>
<evidence type="ECO:0000256" key="1">
    <source>
        <dbReference type="SAM" id="MobiDB-lite"/>
    </source>
</evidence>
<dbReference type="PANTHER" id="PTHR47642:SF5">
    <property type="entry name" value="ATP-DEPENDENT DNA HELICASE"/>
    <property type="match status" value="1"/>
</dbReference>